<dbReference type="GO" id="GO:0016805">
    <property type="term" value="F:dipeptidase activity"/>
    <property type="evidence" value="ECO:0007669"/>
    <property type="project" value="TreeGrafter"/>
</dbReference>
<dbReference type="Proteomes" id="UP000824250">
    <property type="component" value="Unassembled WGS sequence"/>
</dbReference>
<feature type="domain" description="Peptidase M20 dimerisation" evidence="1">
    <location>
        <begin position="190"/>
        <end position="279"/>
    </location>
</feature>
<dbReference type="GO" id="GO:0005737">
    <property type="term" value="C:cytoplasm"/>
    <property type="evidence" value="ECO:0007669"/>
    <property type="project" value="TreeGrafter"/>
</dbReference>
<dbReference type="PANTHER" id="PTHR30575:SF0">
    <property type="entry name" value="XAA-ARG DIPEPTIDASE"/>
    <property type="match status" value="1"/>
</dbReference>
<dbReference type="InterPro" id="IPR017439">
    <property type="entry name" value="Amidohydrolase"/>
</dbReference>
<evidence type="ECO:0000313" key="2">
    <source>
        <dbReference type="EMBL" id="HIR06545.1"/>
    </source>
</evidence>
<gene>
    <name evidence="2" type="ORF">IAB28_11375</name>
</gene>
<dbReference type="PIRSF" id="PIRSF037227">
    <property type="entry name" value="Aminobenzoyl-glu_utiliz_pB"/>
    <property type="match status" value="1"/>
</dbReference>
<reference evidence="2" key="1">
    <citation type="submission" date="2020-10" db="EMBL/GenBank/DDBJ databases">
        <authorList>
            <person name="Gilroy R."/>
        </authorList>
    </citation>
    <scope>NUCLEOTIDE SEQUENCE</scope>
    <source>
        <strain evidence="2">CHK180-2868</strain>
    </source>
</reference>
<organism evidence="2 3">
    <name type="scientific">Candidatus Copromonas faecavium</name>
    <name type="common">nom. illeg.</name>
    <dbReference type="NCBI Taxonomy" id="2840740"/>
    <lineage>
        <taxon>Bacteria</taxon>
        <taxon>Bacillati</taxon>
        <taxon>Bacillota</taxon>
        <taxon>Clostridia</taxon>
        <taxon>Lachnospirales</taxon>
        <taxon>Lachnospiraceae</taxon>
        <taxon>Candidatus Copromonas (nom. illeg.)</taxon>
    </lineage>
</organism>
<dbReference type="FunFam" id="3.30.70.360:FF:000004">
    <property type="entry name" value="Peptidase M20 domain-containing protein 2"/>
    <property type="match status" value="1"/>
</dbReference>
<dbReference type="GO" id="GO:0046657">
    <property type="term" value="P:folic acid catabolic process"/>
    <property type="evidence" value="ECO:0007669"/>
    <property type="project" value="TreeGrafter"/>
</dbReference>
<dbReference type="PANTHER" id="PTHR30575">
    <property type="entry name" value="PEPTIDASE M20"/>
    <property type="match status" value="1"/>
</dbReference>
<dbReference type="Gene3D" id="3.40.630.10">
    <property type="entry name" value="Zn peptidases"/>
    <property type="match status" value="1"/>
</dbReference>
<dbReference type="InterPro" id="IPR011650">
    <property type="entry name" value="Peptidase_M20_dimer"/>
</dbReference>
<dbReference type="SUPFAM" id="SSF53187">
    <property type="entry name" value="Zn-dependent exopeptidases"/>
    <property type="match status" value="1"/>
</dbReference>
<dbReference type="InterPro" id="IPR052030">
    <property type="entry name" value="Peptidase_M20/M20A_hydrolases"/>
</dbReference>
<protein>
    <submittedName>
        <fullName evidence="2">Amidohydrolase</fullName>
    </submittedName>
</protein>
<proteinExistence type="predicted"/>
<comment type="caution">
    <text evidence="2">The sequence shown here is derived from an EMBL/GenBank/DDBJ whole genome shotgun (WGS) entry which is preliminary data.</text>
</comment>
<dbReference type="NCBIfam" id="TIGR01891">
    <property type="entry name" value="amidohydrolases"/>
    <property type="match status" value="1"/>
</dbReference>
<name>A0A9D1A6T5_9FIRM</name>
<accession>A0A9D1A6T5</accession>
<reference evidence="2" key="2">
    <citation type="journal article" date="2021" name="PeerJ">
        <title>Extensive microbial diversity within the chicken gut microbiome revealed by metagenomics and culture.</title>
        <authorList>
            <person name="Gilroy R."/>
            <person name="Ravi A."/>
            <person name="Getino M."/>
            <person name="Pursley I."/>
            <person name="Horton D.L."/>
            <person name="Alikhan N.F."/>
            <person name="Baker D."/>
            <person name="Gharbi K."/>
            <person name="Hall N."/>
            <person name="Watson M."/>
            <person name="Adriaenssens E.M."/>
            <person name="Foster-Nyarko E."/>
            <person name="Jarju S."/>
            <person name="Secka A."/>
            <person name="Antonio M."/>
            <person name="Oren A."/>
            <person name="Chaudhuri R.R."/>
            <person name="La Ragione R."/>
            <person name="Hildebrand F."/>
            <person name="Pallen M.J."/>
        </authorList>
    </citation>
    <scope>NUCLEOTIDE SEQUENCE</scope>
    <source>
        <strain evidence="2">CHK180-2868</strain>
    </source>
</reference>
<evidence type="ECO:0000313" key="3">
    <source>
        <dbReference type="Proteomes" id="UP000824250"/>
    </source>
</evidence>
<sequence>MGKQIAWDEIDKKAEEILNASDEIWGCAETAFQEDQSVKVLCDLLRKEGFEVEENLADVKTAFKGTYGSGKPVIGFLGEFDALSGLNQEACATEKKAMVDGASGHGCGHNMLGTASLSAAIGLKRYLEETGKSGTVIYFGCPGEEGGSGKAFMAKGGAFEGLDAAITWHPGDLTRADTGSSLANYQVYYKFYGTSAHAGGAPHLGRSALDAAELMNVGVQFLREHVIPEARIHYAITNSGGYSPNVVQPYAEVLYLIRAPKNKQVEEIYQRVNKIAEGAAHMTETRLEIDFVKGCSNLMSNRVIAKKLWDNLTELGAPEYTEEEMEFAKAISEGVGDSRFESLEKMANNCQTKEEKAEVLSHKGESMYRFVAPFNPNGLMSFGSTDVGDVSWNCPTAQAYVATWAAGTPGHSWQVVSQGKSGLAHKGLIYAAKAMAGTAIDMIEDPSLIDAAKAEFLEDLEGDTYHCPIPDGCRPRAIGTKK</sequence>
<dbReference type="InterPro" id="IPR017145">
    <property type="entry name" value="Aminobenzoyl-glu_utiliz_pB"/>
</dbReference>
<dbReference type="Pfam" id="PF07687">
    <property type="entry name" value="M20_dimer"/>
    <property type="match status" value="1"/>
</dbReference>
<dbReference type="InterPro" id="IPR036264">
    <property type="entry name" value="Bact_exopeptidase_dim_dom"/>
</dbReference>
<dbReference type="SUPFAM" id="SSF55031">
    <property type="entry name" value="Bacterial exopeptidase dimerisation domain"/>
    <property type="match status" value="1"/>
</dbReference>
<dbReference type="GO" id="GO:0071713">
    <property type="term" value="F:para-aminobenzoyl-glutamate hydrolase activity"/>
    <property type="evidence" value="ECO:0007669"/>
    <property type="project" value="TreeGrafter"/>
</dbReference>
<dbReference type="AlphaFoldDB" id="A0A9D1A6T5"/>
<dbReference type="Gene3D" id="3.30.70.360">
    <property type="match status" value="1"/>
</dbReference>
<dbReference type="CDD" id="cd05673">
    <property type="entry name" value="M20_Acy1L2_AbgB"/>
    <property type="match status" value="1"/>
</dbReference>
<evidence type="ECO:0000259" key="1">
    <source>
        <dbReference type="Pfam" id="PF07687"/>
    </source>
</evidence>
<dbReference type="EMBL" id="DVGC01000064">
    <property type="protein sequence ID" value="HIR06545.1"/>
    <property type="molecule type" value="Genomic_DNA"/>
</dbReference>